<organism evidence="1 2">
    <name type="scientific">Bacillus pacificus</name>
    <dbReference type="NCBI Taxonomy" id="2026187"/>
    <lineage>
        <taxon>Bacteria</taxon>
        <taxon>Bacillati</taxon>
        <taxon>Bacillota</taxon>
        <taxon>Bacilli</taxon>
        <taxon>Bacillales</taxon>
        <taxon>Bacillaceae</taxon>
        <taxon>Bacillus</taxon>
        <taxon>Bacillus cereus group</taxon>
    </lineage>
</organism>
<evidence type="ECO:0000313" key="1">
    <source>
        <dbReference type="EMBL" id="SME24338.1"/>
    </source>
</evidence>
<sequence length="77" mass="9264">MPNSQELLMLDISYYETFSKRIDTSWGSLFYNETQPNYYDSNHAHIIDEWLHPQSVIDEIISYYQSKKSYQGFIFII</sequence>
<dbReference type="Proteomes" id="UP000194499">
    <property type="component" value="Unassembled WGS sequence"/>
</dbReference>
<evidence type="ECO:0000313" key="2">
    <source>
        <dbReference type="Proteomes" id="UP000194499"/>
    </source>
</evidence>
<name>A0A1Y6A490_9BACI</name>
<gene>
    <name evidence="1" type="ORF">BACERE00191_04136</name>
</gene>
<dbReference type="EMBL" id="FWZB01000040">
    <property type="protein sequence ID" value="SME24338.1"/>
    <property type="molecule type" value="Genomic_DNA"/>
</dbReference>
<proteinExistence type="predicted"/>
<protein>
    <submittedName>
        <fullName evidence="1">Uncharacterized protein</fullName>
    </submittedName>
</protein>
<dbReference type="AlphaFoldDB" id="A0A1Y6A490"/>
<accession>A0A1Y6A490</accession>
<reference evidence="2" key="1">
    <citation type="submission" date="2017-04" db="EMBL/GenBank/DDBJ databases">
        <authorList>
            <person name="Criscuolo A."/>
        </authorList>
    </citation>
    <scope>NUCLEOTIDE SEQUENCE [LARGE SCALE GENOMIC DNA]</scope>
</reference>